<protein>
    <recommendedName>
        <fullName evidence="5">Transmembrane protein</fullName>
    </recommendedName>
</protein>
<keyword evidence="2" id="KW-0472">Membrane</keyword>
<evidence type="ECO:0000313" key="3">
    <source>
        <dbReference type="EMBL" id="KND58047.1"/>
    </source>
</evidence>
<feature type="compositionally biased region" description="Low complexity" evidence="1">
    <location>
        <begin position="210"/>
        <end position="243"/>
    </location>
</feature>
<keyword evidence="2" id="KW-0812">Transmembrane</keyword>
<feature type="transmembrane region" description="Helical" evidence="2">
    <location>
        <begin position="54"/>
        <end position="76"/>
    </location>
</feature>
<proteinExistence type="predicted"/>
<accession>A0A0L0M5W4</accession>
<dbReference type="Proteomes" id="UP000036959">
    <property type="component" value="Unassembled WGS sequence"/>
</dbReference>
<evidence type="ECO:0000256" key="1">
    <source>
        <dbReference type="SAM" id="MobiDB-lite"/>
    </source>
</evidence>
<comment type="caution">
    <text evidence="3">The sequence shown here is derived from an EMBL/GenBank/DDBJ whole genome shotgun (WGS) entry which is preliminary data.</text>
</comment>
<keyword evidence="2" id="KW-1133">Transmembrane helix</keyword>
<evidence type="ECO:0008006" key="5">
    <source>
        <dbReference type="Google" id="ProtNLM"/>
    </source>
</evidence>
<feature type="compositionally biased region" description="Low complexity" evidence="1">
    <location>
        <begin position="166"/>
        <end position="175"/>
    </location>
</feature>
<evidence type="ECO:0000313" key="4">
    <source>
        <dbReference type="Proteomes" id="UP000036959"/>
    </source>
</evidence>
<feature type="compositionally biased region" description="Polar residues" evidence="1">
    <location>
        <begin position="249"/>
        <end position="259"/>
    </location>
</feature>
<keyword evidence="4" id="KW-1185">Reference proteome</keyword>
<feature type="compositionally biased region" description="Polar residues" evidence="1">
    <location>
        <begin position="177"/>
        <end position="188"/>
    </location>
</feature>
<gene>
    <name evidence="3" type="ORF">BVER_00312c</name>
</gene>
<dbReference type="RefSeq" id="WP_050455482.1">
    <property type="nucleotide sequence ID" value="NZ_LFJJ01000200.1"/>
</dbReference>
<feature type="compositionally biased region" description="Polar residues" evidence="1">
    <location>
        <begin position="279"/>
        <end position="302"/>
    </location>
</feature>
<reference evidence="4" key="1">
    <citation type="submission" date="2015-06" db="EMBL/GenBank/DDBJ databases">
        <title>Comparative genomics of Burkholderia leaf nodule symbionts.</title>
        <authorList>
            <person name="Carlier A."/>
            <person name="Eberl L."/>
            <person name="Pinto-Carbo M."/>
        </authorList>
    </citation>
    <scope>NUCLEOTIDE SEQUENCE [LARGE SCALE GENOMIC DNA]</scope>
    <source>
        <strain evidence="4">UZHbot4</strain>
    </source>
</reference>
<name>A0A0L0M5W4_9BURK</name>
<dbReference type="OrthoDB" id="9128640at2"/>
<dbReference type="AlphaFoldDB" id="A0A0L0M5W4"/>
<feature type="compositionally biased region" description="Basic and acidic residues" evidence="1">
    <location>
        <begin position="268"/>
        <end position="278"/>
    </location>
</feature>
<sequence>MDLRDIQRLHAQFAPDSMTIDLSRQIAALPAPTTFESDIPSMSQRAMSRITRIWLIRSCAAPMMVAILVALTWIGAAKVYRAVGTSASSLKSDVKELTLSRANATTYLKPTSETAARTIDATPTRPVVITSVLHSNDLDHEPVGPLAPGLLTADQFRTSINSVASTNPTNTGGPTRPASSVSDQTKTAAASPIRQSHREADAPRASKVEPPQIAQAAPQAAQGESKPIVTPVMPTTPVISVTPDAQSLPPAQTPATASTHPYRRHVVRLRDTQAHDGEQSSTPTNTKPAPTSRPGSNEVQMF</sequence>
<organism evidence="3 4">
    <name type="scientific">Candidatus Burkholderia verschuerenii</name>
    <dbReference type="NCBI Taxonomy" id="242163"/>
    <lineage>
        <taxon>Bacteria</taxon>
        <taxon>Pseudomonadati</taxon>
        <taxon>Pseudomonadota</taxon>
        <taxon>Betaproteobacteria</taxon>
        <taxon>Burkholderiales</taxon>
        <taxon>Burkholderiaceae</taxon>
        <taxon>Burkholderia</taxon>
    </lineage>
</organism>
<dbReference type="PATRIC" id="fig|242163.4.peg.2778"/>
<feature type="region of interest" description="Disordered" evidence="1">
    <location>
        <begin position="162"/>
        <end position="302"/>
    </location>
</feature>
<evidence type="ECO:0000256" key="2">
    <source>
        <dbReference type="SAM" id="Phobius"/>
    </source>
</evidence>
<feature type="compositionally biased region" description="Basic and acidic residues" evidence="1">
    <location>
        <begin position="196"/>
        <end position="207"/>
    </location>
</feature>
<dbReference type="EMBL" id="LFJJ01000200">
    <property type="protein sequence ID" value="KND58047.1"/>
    <property type="molecule type" value="Genomic_DNA"/>
</dbReference>